<dbReference type="Proteomes" id="UP001297581">
    <property type="component" value="Unassembled WGS sequence"/>
</dbReference>
<feature type="domain" description="Cell-division protein ZapC C-terminal" evidence="7">
    <location>
        <begin position="91"/>
        <end position="168"/>
    </location>
</feature>
<keyword evidence="2 5" id="KW-0132">Cell division</keyword>
<reference evidence="9 10" key="1">
    <citation type="submission" date="2022-02" db="EMBL/GenBank/DDBJ databases">
        <title>The genome sequence of Shewanella sp. 3B26.</title>
        <authorList>
            <person name="Du J."/>
        </authorList>
    </citation>
    <scope>NUCLEOTIDE SEQUENCE [LARGE SCALE GENOMIC DNA]</scope>
    <source>
        <strain evidence="9 10">3B26</strain>
    </source>
</reference>
<comment type="subcellular location">
    <subcellularLocation>
        <location evidence="5 6">Cytoplasm</location>
    </subcellularLocation>
</comment>
<sequence length="177" mass="20159">MLLMPQTDWQWRYNDAYGVLSVSLGSEMEFLTPYKAKLLIPDALGDMEFSVEHAKFYIDLLDRVQKRLKITDAAAVQITLNATAAHFMLKPQMPKSWFFEASDICVFADMGKVFELKCHGERHLVMVVENGLQAALVMLLGKECDLGDGKRLGQFETIKVMHNRLHEPRINRQTVAA</sequence>
<evidence type="ECO:0000256" key="2">
    <source>
        <dbReference type="ARBA" id="ARBA00022618"/>
    </source>
</evidence>
<evidence type="ECO:0000256" key="3">
    <source>
        <dbReference type="ARBA" id="ARBA00023210"/>
    </source>
</evidence>
<dbReference type="InterPro" id="IPR048373">
    <property type="entry name" value="ZapC_N"/>
</dbReference>
<dbReference type="Pfam" id="PF07126">
    <property type="entry name" value="ZapC_C"/>
    <property type="match status" value="1"/>
</dbReference>
<gene>
    <name evidence="5" type="primary">zapC</name>
    <name evidence="9" type="ORF">MJ923_19035</name>
</gene>
<comment type="caution">
    <text evidence="9">The sequence shown here is derived from an EMBL/GenBank/DDBJ whole genome shotgun (WGS) entry which is preliminary data.</text>
</comment>
<dbReference type="HAMAP" id="MF_00906">
    <property type="entry name" value="ZapC"/>
    <property type="match status" value="1"/>
</dbReference>
<dbReference type="GO" id="GO:0043093">
    <property type="term" value="P:FtsZ-dependent cytokinesis"/>
    <property type="evidence" value="ECO:0007669"/>
    <property type="project" value="UniProtKB-UniRule"/>
</dbReference>
<dbReference type="GO" id="GO:0000917">
    <property type="term" value="P:division septum assembly"/>
    <property type="evidence" value="ECO:0007669"/>
    <property type="project" value="UniProtKB-KW"/>
</dbReference>
<name>A0AAJ1FD03_9GAMM</name>
<proteinExistence type="inferred from homology"/>
<keyword evidence="4 5" id="KW-0131">Cell cycle</keyword>
<feature type="domain" description="Cell-division protein ZapC N-terminal" evidence="8">
    <location>
        <begin position="3"/>
        <end position="90"/>
    </location>
</feature>
<accession>A0AAJ1FD03</accession>
<dbReference type="RefSeq" id="WP_126166756.1">
    <property type="nucleotide sequence ID" value="NZ_JAKUDL010000010.1"/>
</dbReference>
<dbReference type="PIRSF" id="PIRSF010252">
    <property type="entry name" value="ZapC"/>
    <property type="match status" value="1"/>
</dbReference>
<evidence type="ECO:0000256" key="4">
    <source>
        <dbReference type="ARBA" id="ARBA00023306"/>
    </source>
</evidence>
<keyword evidence="3 5" id="KW-0717">Septation</keyword>
<evidence type="ECO:0000256" key="6">
    <source>
        <dbReference type="PIRNR" id="PIRNR010252"/>
    </source>
</evidence>
<evidence type="ECO:0000256" key="1">
    <source>
        <dbReference type="ARBA" id="ARBA00022490"/>
    </source>
</evidence>
<evidence type="ECO:0000259" key="8">
    <source>
        <dbReference type="Pfam" id="PF21083"/>
    </source>
</evidence>
<comment type="subunit">
    <text evidence="5">Interacts directly with FtsZ.</text>
</comment>
<evidence type="ECO:0000313" key="10">
    <source>
        <dbReference type="Proteomes" id="UP001297581"/>
    </source>
</evidence>
<dbReference type="GO" id="GO:0005737">
    <property type="term" value="C:cytoplasm"/>
    <property type="evidence" value="ECO:0007669"/>
    <property type="project" value="UniProtKB-SubCell"/>
</dbReference>
<evidence type="ECO:0000256" key="5">
    <source>
        <dbReference type="HAMAP-Rule" id="MF_00906"/>
    </source>
</evidence>
<protein>
    <recommendedName>
        <fullName evidence="5 6">Cell division protein ZapC</fullName>
    </recommendedName>
</protein>
<keyword evidence="10" id="KW-1185">Reference proteome</keyword>
<evidence type="ECO:0000313" key="9">
    <source>
        <dbReference type="EMBL" id="MCH4296405.1"/>
    </source>
</evidence>
<dbReference type="EMBL" id="JAKUDL010000010">
    <property type="protein sequence ID" value="MCH4296405.1"/>
    <property type="molecule type" value="Genomic_DNA"/>
</dbReference>
<dbReference type="AlphaFoldDB" id="A0AAJ1FD03"/>
<keyword evidence="1 5" id="KW-0963">Cytoplasm</keyword>
<comment type="function">
    <text evidence="5 6">Contributes to the efficiency of the cell division process by stabilizing the polymeric form of the cell division protein FtsZ. Acts by promoting interactions between FtsZ protofilaments and suppressing the GTPase activity of FtsZ.</text>
</comment>
<comment type="similarity">
    <text evidence="5 6">Belongs to the ZapC family.</text>
</comment>
<organism evidence="9 10">
    <name type="scientific">Shewanella zhuhaiensis</name>
    <dbReference type="NCBI Taxonomy" id="2919576"/>
    <lineage>
        <taxon>Bacteria</taxon>
        <taxon>Pseudomonadati</taxon>
        <taxon>Pseudomonadota</taxon>
        <taxon>Gammaproteobacteria</taxon>
        <taxon>Alteromonadales</taxon>
        <taxon>Shewanellaceae</taxon>
        <taxon>Shewanella</taxon>
    </lineage>
</organism>
<dbReference type="Pfam" id="PF21083">
    <property type="entry name" value="ZapC_N"/>
    <property type="match status" value="1"/>
</dbReference>
<dbReference type="InterPro" id="IPR048372">
    <property type="entry name" value="ZapC_C"/>
</dbReference>
<evidence type="ECO:0000259" key="7">
    <source>
        <dbReference type="Pfam" id="PF07126"/>
    </source>
</evidence>
<dbReference type="InterPro" id="IPR009809">
    <property type="entry name" value="ZapC"/>
</dbReference>